<feature type="signal peptide" evidence="6">
    <location>
        <begin position="1"/>
        <end position="33"/>
    </location>
</feature>
<evidence type="ECO:0000313" key="9">
    <source>
        <dbReference type="Proteomes" id="UP000611554"/>
    </source>
</evidence>
<protein>
    <recommendedName>
        <fullName evidence="7">NlpC/P60 domain-containing protein</fullName>
    </recommendedName>
</protein>
<comment type="similarity">
    <text evidence="1">Belongs to the peptidase C40 family.</text>
</comment>
<dbReference type="RefSeq" id="WP_189247658.1">
    <property type="nucleotide sequence ID" value="NZ_BMQJ01000008.1"/>
</dbReference>
<dbReference type="Gene3D" id="3.90.1720.10">
    <property type="entry name" value="endopeptidase domain like (from Nostoc punctiforme)"/>
    <property type="match status" value="1"/>
</dbReference>
<dbReference type="PROSITE" id="PS51935">
    <property type="entry name" value="NLPC_P60"/>
    <property type="match status" value="1"/>
</dbReference>
<comment type="caution">
    <text evidence="8">The sequence shown here is derived from an EMBL/GenBank/DDBJ whole genome shotgun (WGS) entry which is preliminary data.</text>
</comment>
<evidence type="ECO:0000256" key="4">
    <source>
        <dbReference type="ARBA" id="ARBA00022807"/>
    </source>
</evidence>
<evidence type="ECO:0000256" key="6">
    <source>
        <dbReference type="SAM" id="SignalP"/>
    </source>
</evidence>
<feature type="compositionally biased region" description="Basic and acidic residues" evidence="5">
    <location>
        <begin position="227"/>
        <end position="240"/>
    </location>
</feature>
<feature type="compositionally biased region" description="Low complexity" evidence="5">
    <location>
        <begin position="63"/>
        <end position="92"/>
    </location>
</feature>
<keyword evidence="6" id="KW-0732">Signal</keyword>
<dbReference type="Pfam" id="PF00877">
    <property type="entry name" value="NLPC_P60"/>
    <property type="match status" value="1"/>
</dbReference>
<evidence type="ECO:0000313" key="8">
    <source>
        <dbReference type="EMBL" id="GGQ02915.1"/>
    </source>
</evidence>
<reference evidence="9" key="1">
    <citation type="journal article" date="2019" name="Int. J. Syst. Evol. Microbiol.">
        <title>The Global Catalogue of Microorganisms (GCM) 10K type strain sequencing project: providing services to taxonomists for standard genome sequencing and annotation.</title>
        <authorList>
            <consortium name="The Broad Institute Genomics Platform"/>
            <consortium name="The Broad Institute Genome Sequencing Center for Infectious Disease"/>
            <person name="Wu L."/>
            <person name="Ma J."/>
        </authorList>
    </citation>
    <scope>NUCLEOTIDE SEQUENCE [LARGE SCALE GENOMIC DNA]</scope>
    <source>
        <strain evidence="9">JCM 3115</strain>
    </source>
</reference>
<feature type="region of interest" description="Disordered" evidence="5">
    <location>
        <begin position="217"/>
        <end position="240"/>
    </location>
</feature>
<feature type="region of interest" description="Disordered" evidence="5">
    <location>
        <begin position="57"/>
        <end position="93"/>
    </location>
</feature>
<sequence>MEGIVLSGKLFPRALSIVAVGTAALAVPAAAMAATPTPSPVVAPSSTLAAALPAAVPTPAPAPSATAEPGSTAKSESTTKPAQAAPAKTPEPAWKKAVEWAMSKRGTPYVWGGTGHGGFDCSGLMQRAYGAAGIKIPRVTYDQYAAFDKKISWNNLKPGDLVFFSGLGHVGMISRPGYMVHAPRTGDVVREEKLSSWRRSVFAGAVRPDREGVKLAIENGTMSTGKDAAKDTKKDGAKSA</sequence>
<keyword evidence="4" id="KW-0788">Thiol protease</keyword>
<proteinExistence type="inferred from homology"/>
<feature type="chain" id="PRO_5046657912" description="NlpC/P60 domain-containing protein" evidence="6">
    <location>
        <begin position="34"/>
        <end position="240"/>
    </location>
</feature>
<accession>A0ABQ2QYZ2</accession>
<evidence type="ECO:0000256" key="3">
    <source>
        <dbReference type="ARBA" id="ARBA00022801"/>
    </source>
</evidence>
<dbReference type="EMBL" id="BMQJ01000008">
    <property type="protein sequence ID" value="GGQ02915.1"/>
    <property type="molecule type" value="Genomic_DNA"/>
</dbReference>
<dbReference type="InterPro" id="IPR038765">
    <property type="entry name" value="Papain-like_cys_pep_sf"/>
</dbReference>
<dbReference type="Proteomes" id="UP000611554">
    <property type="component" value="Unassembled WGS sequence"/>
</dbReference>
<organism evidence="8 9">
    <name type="scientific">Streptosporangium pseudovulgare</name>
    <dbReference type="NCBI Taxonomy" id="35765"/>
    <lineage>
        <taxon>Bacteria</taxon>
        <taxon>Bacillati</taxon>
        <taxon>Actinomycetota</taxon>
        <taxon>Actinomycetes</taxon>
        <taxon>Streptosporangiales</taxon>
        <taxon>Streptosporangiaceae</taxon>
        <taxon>Streptosporangium</taxon>
    </lineage>
</organism>
<dbReference type="InterPro" id="IPR051794">
    <property type="entry name" value="PG_Endopeptidase_C40"/>
</dbReference>
<keyword evidence="9" id="KW-1185">Reference proteome</keyword>
<dbReference type="PANTHER" id="PTHR47359:SF3">
    <property type="entry name" value="NLP_P60 DOMAIN-CONTAINING PROTEIN-RELATED"/>
    <property type="match status" value="1"/>
</dbReference>
<feature type="domain" description="NlpC/P60" evidence="7">
    <location>
        <begin position="87"/>
        <end position="209"/>
    </location>
</feature>
<dbReference type="InterPro" id="IPR000064">
    <property type="entry name" value="NLP_P60_dom"/>
</dbReference>
<keyword evidence="2" id="KW-0645">Protease</keyword>
<evidence type="ECO:0000256" key="5">
    <source>
        <dbReference type="SAM" id="MobiDB-lite"/>
    </source>
</evidence>
<evidence type="ECO:0000256" key="1">
    <source>
        <dbReference type="ARBA" id="ARBA00007074"/>
    </source>
</evidence>
<evidence type="ECO:0000259" key="7">
    <source>
        <dbReference type="PROSITE" id="PS51935"/>
    </source>
</evidence>
<dbReference type="PANTHER" id="PTHR47359">
    <property type="entry name" value="PEPTIDOGLYCAN DL-ENDOPEPTIDASE CWLO"/>
    <property type="match status" value="1"/>
</dbReference>
<evidence type="ECO:0000256" key="2">
    <source>
        <dbReference type="ARBA" id="ARBA00022670"/>
    </source>
</evidence>
<gene>
    <name evidence="8" type="ORF">GCM10010140_36460</name>
</gene>
<keyword evidence="3" id="KW-0378">Hydrolase</keyword>
<name>A0ABQ2QYZ2_9ACTN</name>
<dbReference type="SUPFAM" id="SSF54001">
    <property type="entry name" value="Cysteine proteinases"/>
    <property type="match status" value="1"/>
</dbReference>